<accession>A0A2X0IQL5</accession>
<proteinExistence type="predicted"/>
<protein>
    <submittedName>
        <fullName evidence="2">Uncharacterized protein</fullName>
    </submittedName>
</protein>
<evidence type="ECO:0000313" key="2">
    <source>
        <dbReference type="EMBL" id="RAG85481.1"/>
    </source>
</evidence>
<gene>
    <name evidence="2" type="ORF">DN069_11120</name>
</gene>
<evidence type="ECO:0000313" key="3">
    <source>
        <dbReference type="Proteomes" id="UP000248889"/>
    </source>
</evidence>
<name>A0A2X0IQL5_9ACTN</name>
<sequence>MNDALQRAAHPGLVPRGSGAPARDRELDIEHGELTPSLKIKRPVVERAYAEVIEAVHRGAREAWKRSAELRRPGGVS</sequence>
<reference evidence="2 3" key="1">
    <citation type="submission" date="2018-06" db="EMBL/GenBank/DDBJ databases">
        <title>Streptacidiphilus pinicola sp. nov., isolated from pine grove soil.</title>
        <authorList>
            <person name="Roh S.G."/>
            <person name="Park S."/>
            <person name="Kim M.-K."/>
            <person name="Yun B.-R."/>
            <person name="Park J."/>
            <person name="Kim M.J."/>
            <person name="Kim Y.S."/>
            <person name="Kim S.B."/>
        </authorList>
    </citation>
    <scope>NUCLEOTIDE SEQUENCE [LARGE SCALE GENOMIC DNA]</scope>
    <source>
        <strain evidence="2 3">MMS16-CNU450</strain>
    </source>
</reference>
<feature type="region of interest" description="Disordered" evidence="1">
    <location>
        <begin position="1"/>
        <end position="30"/>
    </location>
</feature>
<keyword evidence="3" id="KW-1185">Reference proteome</keyword>
<evidence type="ECO:0000256" key="1">
    <source>
        <dbReference type="SAM" id="MobiDB-lite"/>
    </source>
</evidence>
<organism evidence="2 3">
    <name type="scientific">Streptacidiphilus pinicola</name>
    <dbReference type="NCBI Taxonomy" id="2219663"/>
    <lineage>
        <taxon>Bacteria</taxon>
        <taxon>Bacillati</taxon>
        <taxon>Actinomycetota</taxon>
        <taxon>Actinomycetes</taxon>
        <taxon>Kitasatosporales</taxon>
        <taxon>Streptomycetaceae</taxon>
        <taxon>Streptacidiphilus</taxon>
    </lineage>
</organism>
<dbReference type="EMBL" id="QKYN01000040">
    <property type="protein sequence ID" value="RAG85481.1"/>
    <property type="molecule type" value="Genomic_DNA"/>
</dbReference>
<dbReference type="AlphaFoldDB" id="A0A2X0IQL5"/>
<dbReference type="Proteomes" id="UP000248889">
    <property type="component" value="Unassembled WGS sequence"/>
</dbReference>
<comment type="caution">
    <text evidence="2">The sequence shown here is derived from an EMBL/GenBank/DDBJ whole genome shotgun (WGS) entry which is preliminary data.</text>
</comment>